<proteinExistence type="predicted"/>
<evidence type="ECO:0000313" key="2">
    <source>
        <dbReference type="EMBL" id="KAG6464994.1"/>
    </source>
</evidence>
<gene>
    <name evidence="2" type="ORF">O3G_MSEX014867</name>
</gene>
<name>A0A921ZWN1_MANSE</name>
<reference evidence="2" key="1">
    <citation type="journal article" date="2016" name="Insect Biochem. Mol. Biol.">
        <title>Multifaceted biological insights from a draft genome sequence of the tobacco hornworm moth, Manduca sexta.</title>
        <authorList>
            <person name="Kanost M.R."/>
            <person name="Arrese E.L."/>
            <person name="Cao X."/>
            <person name="Chen Y.R."/>
            <person name="Chellapilla S."/>
            <person name="Goldsmith M.R."/>
            <person name="Grosse-Wilde E."/>
            <person name="Heckel D.G."/>
            <person name="Herndon N."/>
            <person name="Jiang H."/>
            <person name="Papanicolaou A."/>
            <person name="Qu J."/>
            <person name="Soulages J.L."/>
            <person name="Vogel H."/>
            <person name="Walters J."/>
            <person name="Waterhouse R.M."/>
            <person name="Ahn S.J."/>
            <person name="Almeida F.C."/>
            <person name="An C."/>
            <person name="Aqrawi P."/>
            <person name="Bretschneider A."/>
            <person name="Bryant W.B."/>
            <person name="Bucks S."/>
            <person name="Chao H."/>
            <person name="Chevignon G."/>
            <person name="Christen J.M."/>
            <person name="Clarke D.F."/>
            <person name="Dittmer N.T."/>
            <person name="Ferguson L.C.F."/>
            <person name="Garavelou S."/>
            <person name="Gordon K.H.J."/>
            <person name="Gunaratna R.T."/>
            <person name="Han Y."/>
            <person name="Hauser F."/>
            <person name="He Y."/>
            <person name="Heidel-Fischer H."/>
            <person name="Hirsh A."/>
            <person name="Hu Y."/>
            <person name="Jiang H."/>
            <person name="Kalra D."/>
            <person name="Klinner C."/>
            <person name="Konig C."/>
            <person name="Kovar C."/>
            <person name="Kroll A.R."/>
            <person name="Kuwar S.S."/>
            <person name="Lee S.L."/>
            <person name="Lehman R."/>
            <person name="Li K."/>
            <person name="Li Z."/>
            <person name="Liang H."/>
            <person name="Lovelace S."/>
            <person name="Lu Z."/>
            <person name="Mansfield J.H."/>
            <person name="McCulloch K.J."/>
            <person name="Mathew T."/>
            <person name="Morton B."/>
            <person name="Muzny D.M."/>
            <person name="Neunemann D."/>
            <person name="Ongeri F."/>
            <person name="Pauchet Y."/>
            <person name="Pu L.L."/>
            <person name="Pyrousis I."/>
            <person name="Rao X.J."/>
            <person name="Redding A."/>
            <person name="Roesel C."/>
            <person name="Sanchez-Gracia A."/>
            <person name="Schaack S."/>
            <person name="Shukla A."/>
            <person name="Tetreau G."/>
            <person name="Wang Y."/>
            <person name="Xiong G.H."/>
            <person name="Traut W."/>
            <person name="Walsh T.K."/>
            <person name="Worley K.C."/>
            <person name="Wu D."/>
            <person name="Wu W."/>
            <person name="Wu Y.Q."/>
            <person name="Zhang X."/>
            <person name="Zou Z."/>
            <person name="Zucker H."/>
            <person name="Briscoe A.D."/>
            <person name="Burmester T."/>
            <person name="Clem R.J."/>
            <person name="Feyereisen R."/>
            <person name="Grimmelikhuijzen C.J.P."/>
            <person name="Hamodrakas S.J."/>
            <person name="Hansson B.S."/>
            <person name="Huguet E."/>
            <person name="Jermiin L.S."/>
            <person name="Lan Q."/>
            <person name="Lehman H.K."/>
            <person name="Lorenzen M."/>
            <person name="Merzendorfer H."/>
            <person name="Michalopoulos I."/>
            <person name="Morton D.B."/>
            <person name="Muthukrishnan S."/>
            <person name="Oakeshott J.G."/>
            <person name="Palmer W."/>
            <person name="Park Y."/>
            <person name="Passarelli A.L."/>
            <person name="Rozas J."/>
            <person name="Schwartz L.M."/>
            <person name="Smith W."/>
            <person name="Southgate A."/>
            <person name="Vilcinskas A."/>
            <person name="Vogt R."/>
            <person name="Wang P."/>
            <person name="Werren J."/>
            <person name="Yu X.Q."/>
            <person name="Zhou J.J."/>
            <person name="Brown S.J."/>
            <person name="Scherer S.E."/>
            <person name="Richards S."/>
            <person name="Blissard G.W."/>
        </authorList>
    </citation>
    <scope>NUCLEOTIDE SEQUENCE</scope>
</reference>
<sequence>MYYQAGDFVTNVRSPRVTEGRSRRQRQHEAYLPRCRPSRGSSQCARCAQRMYTKGGRPPTARRRLPMK</sequence>
<dbReference type="EMBL" id="JH669323">
    <property type="protein sequence ID" value="KAG6464994.1"/>
    <property type="molecule type" value="Genomic_DNA"/>
</dbReference>
<evidence type="ECO:0000256" key="1">
    <source>
        <dbReference type="SAM" id="MobiDB-lite"/>
    </source>
</evidence>
<comment type="caution">
    <text evidence="2">The sequence shown here is derived from an EMBL/GenBank/DDBJ whole genome shotgun (WGS) entry which is preliminary data.</text>
</comment>
<organism evidence="2 3">
    <name type="scientific">Manduca sexta</name>
    <name type="common">Tobacco hawkmoth</name>
    <name type="synonym">Tobacco hornworm</name>
    <dbReference type="NCBI Taxonomy" id="7130"/>
    <lineage>
        <taxon>Eukaryota</taxon>
        <taxon>Metazoa</taxon>
        <taxon>Ecdysozoa</taxon>
        <taxon>Arthropoda</taxon>
        <taxon>Hexapoda</taxon>
        <taxon>Insecta</taxon>
        <taxon>Pterygota</taxon>
        <taxon>Neoptera</taxon>
        <taxon>Endopterygota</taxon>
        <taxon>Lepidoptera</taxon>
        <taxon>Glossata</taxon>
        <taxon>Ditrysia</taxon>
        <taxon>Bombycoidea</taxon>
        <taxon>Sphingidae</taxon>
        <taxon>Sphinginae</taxon>
        <taxon>Sphingini</taxon>
        <taxon>Manduca</taxon>
    </lineage>
</organism>
<protein>
    <submittedName>
        <fullName evidence="2">Uncharacterized protein</fullName>
    </submittedName>
</protein>
<keyword evidence="3" id="KW-1185">Reference proteome</keyword>
<reference evidence="2" key="2">
    <citation type="submission" date="2020-12" db="EMBL/GenBank/DDBJ databases">
        <authorList>
            <person name="Kanost M."/>
        </authorList>
    </citation>
    <scope>NUCLEOTIDE SEQUENCE</scope>
</reference>
<evidence type="ECO:0000313" key="3">
    <source>
        <dbReference type="Proteomes" id="UP000791440"/>
    </source>
</evidence>
<feature type="compositionally biased region" description="Basic and acidic residues" evidence="1">
    <location>
        <begin position="16"/>
        <end position="31"/>
    </location>
</feature>
<dbReference type="Proteomes" id="UP000791440">
    <property type="component" value="Unassembled WGS sequence"/>
</dbReference>
<dbReference type="AlphaFoldDB" id="A0A921ZWN1"/>
<accession>A0A921ZWN1</accession>
<feature type="region of interest" description="Disordered" evidence="1">
    <location>
        <begin position="1"/>
        <end position="41"/>
    </location>
</feature>